<organism evidence="4 5">
    <name type="scientific">Potamilus streckersoni</name>
    <dbReference type="NCBI Taxonomy" id="2493646"/>
    <lineage>
        <taxon>Eukaryota</taxon>
        <taxon>Metazoa</taxon>
        <taxon>Spiralia</taxon>
        <taxon>Lophotrochozoa</taxon>
        <taxon>Mollusca</taxon>
        <taxon>Bivalvia</taxon>
        <taxon>Autobranchia</taxon>
        <taxon>Heteroconchia</taxon>
        <taxon>Palaeoheterodonta</taxon>
        <taxon>Unionida</taxon>
        <taxon>Unionoidea</taxon>
        <taxon>Unionidae</taxon>
        <taxon>Ambleminae</taxon>
        <taxon>Lampsilini</taxon>
        <taxon>Potamilus</taxon>
    </lineage>
</organism>
<evidence type="ECO:0000256" key="1">
    <source>
        <dbReference type="ARBA" id="ARBA00022737"/>
    </source>
</evidence>
<dbReference type="AlphaFoldDB" id="A0AAE0TA62"/>
<evidence type="ECO:0000256" key="2">
    <source>
        <dbReference type="PROSITE-ProRule" id="PRU00259"/>
    </source>
</evidence>
<sequence>MAKQITQQTFDDVVLENIKEFEMSVEDAIEDAVQQFEAQGIDLSLIVCDPGLYGGDEGIAVHPVVRAIENLARAVDSGQTDQAEEFLQTIHAECDVDLARRCLAGKHHAYPVLIKALRSFKSNSSLLTGTLSALCSLSNGQPDVLDSDGISLLIQFLKECKDEDVIELTVRLIRLTCIKHEQNRQSYVKAGLVQALIETLDDHKKSAKIVKEVSFALRVLTFDDDVRVPFGQAHENAKIIVLEGHALKALLEICKEYTEDKGIQGELFSTLGKLVVRDEFCKEVMDLGGLDLILKSFQQNVKDKGIVRQALFVLKALAGNDDIKDAIVKAGGMELILYALVQHQSHSSVAEIGCATIAMLTLRKPDHCVRVMENSGHEVILQAMKIHIDKEGVLKQGCMALRNIVARATEYCAPILESGAESLINQARKYKSCDDEAKAALRDLGCHVELKELWTGEKGSLVQ</sequence>
<comment type="caution">
    <text evidence="4">The sequence shown here is derived from an EMBL/GenBank/DDBJ whole genome shotgun (WGS) entry which is preliminary data.</text>
</comment>
<reference evidence="4" key="2">
    <citation type="journal article" date="2021" name="Genome Biol. Evol.">
        <title>Developing a high-quality reference genome for a parasitic bivalve with doubly uniparental inheritance (Bivalvia: Unionida).</title>
        <authorList>
            <person name="Smith C.H."/>
        </authorList>
    </citation>
    <scope>NUCLEOTIDE SEQUENCE</scope>
    <source>
        <strain evidence="4">CHS0354</strain>
        <tissue evidence="4">Mantle</tissue>
    </source>
</reference>
<feature type="repeat" description="ARM" evidence="2">
    <location>
        <begin position="288"/>
        <end position="332"/>
    </location>
</feature>
<dbReference type="Proteomes" id="UP001195483">
    <property type="component" value="Unassembled WGS sequence"/>
</dbReference>
<dbReference type="SMART" id="SM00185">
    <property type="entry name" value="ARM"/>
    <property type="match status" value="5"/>
</dbReference>
<dbReference type="InterPro" id="IPR000225">
    <property type="entry name" value="Armadillo"/>
</dbReference>
<dbReference type="InterPro" id="IPR016024">
    <property type="entry name" value="ARM-type_fold"/>
</dbReference>
<keyword evidence="5" id="KW-1185">Reference proteome</keyword>
<dbReference type="SUPFAM" id="SSF48371">
    <property type="entry name" value="ARM repeat"/>
    <property type="match status" value="1"/>
</dbReference>
<dbReference type="PANTHER" id="PTHR22895:SF0">
    <property type="entry name" value="ARMADILLO REPEAT-CONTAINING PROTEIN 6"/>
    <property type="match status" value="1"/>
</dbReference>
<reference evidence="4" key="3">
    <citation type="submission" date="2023-05" db="EMBL/GenBank/DDBJ databases">
        <authorList>
            <person name="Smith C.H."/>
        </authorList>
    </citation>
    <scope>NUCLEOTIDE SEQUENCE</scope>
    <source>
        <strain evidence="4">CHS0354</strain>
        <tissue evidence="4">Mantle</tissue>
    </source>
</reference>
<dbReference type="EMBL" id="JAEAOA010002216">
    <property type="protein sequence ID" value="KAK3606243.1"/>
    <property type="molecule type" value="Genomic_DNA"/>
</dbReference>
<protein>
    <recommendedName>
        <fullName evidence="3">LRRK2 ARM repeat domain-containing protein</fullName>
    </recommendedName>
</protein>
<dbReference type="PROSITE" id="PS50176">
    <property type="entry name" value="ARM_REPEAT"/>
    <property type="match status" value="2"/>
</dbReference>
<feature type="domain" description="LRRK2 ARM repeat" evidence="3">
    <location>
        <begin position="269"/>
        <end position="408"/>
    </location>
</feature>
<proteinExistence type="predicted"/>
<dbReference type="Gene3D" id="1.25.10.10">
    <property type="entry name" value="Leucine-rich Repeat Variant"/>
    <property type="match status" value="1"/>
</dbReference>
<gene>
    <name evidence="4" type="ORF">CHS0354_037920</name>
</gene>
<name>A0AAE0TA62_9BIVA</name>
<evidence type="ECO:0000259" key="3">
    <source>
        <dbReference type="Pfam" id="PF23744"/>
    </source>
</evidence>
<evidence type="ECO:0000313" key="5">
    <source>
        <dbReference type="Proteomes" id="UP001195483"/>
    </source>
</evidence>
<dbReference type="InterPro" id="IPR011989">
    <property type="entry name" value="ARM-like"/>
</dbReference>
<keyword evidence="1" id="KW-0677">Repeat</keyword>
<accession>A0AAE0TA62</accession>
<reference evidence="4" key="1">
    <citation type="journal article" date="2021" name="Genome Biol. Evol.">
        <title>A High-Quality Reference Genome for a Parasitic Bivalve with Doubly Uniparental Inheritance (Bivalvia: Unionida).</title>
        <authorList>
            <person name="Smith C.H."/>
        </authorList>
    </citation>
    <scope>NUCLEOTIDE SEQUENCE</scope>
    <source>
        <strain evidence="4">CHS0354</strain>
    </source>
</reference>
<dbReference type="GO" id="GO:0002244">
    <property type="term" value="P:hematopoietic progenitor cell differentiation"/>
    <property type="evidence" value="ECO:0007669"/>
    <property type="project" value="TreeGrafter"/>
</dbReference>
<dbReference type="PANTHER" id="PTHR22895">
    <property type="entry name" value="ARMADILLO REPEAT-CONTAINING PROTEIN 6"/>
    <property type="match status" value="1"/>
</dbReference>
<dbReference type="InterPro" id="IPR056597">
    <property type="entry name" value="ARM_LRRK2"/>
</dbReference>
<dbReference type="Pfam" id="PF23744">
    <property type="entry name" value="ARM_LRRK2"/>
    <property type="match status" value="1"/>
</dbReference>
<evidence type="ECO:0000313" key="4">
    <source>
        <dbReference type="EMBL" id="KAK3606243.1"/>
    </source>
</evidence>
<feature type="repeat" description="ARM" evidence="2">
    <location>
        <begin position="191"/>
        <end position="225"/>
    </location>
</feature>